<evidence type="ECO:0000313" key="2">
    <source>
        <dbReference type="Proteomes" id="UP000244178"/>
    </source>
</evidence>
<dbReference type="EMBL" id="PYJM01000004">
    <property type="protein sequence ID" value="PUA44286.1"/>
    <property type="molecule type" value="Genomic_DNA"/>
</dbReference>
<accession>A0A2T6GJE0</accession>
<protein>
    <submittedName>
        <fullName evidence="1">Uncharacterized protein</fullName>
    </submittedName>
</protein>
<sequence>MIDYKLLCQASTVGLAIQDQLRGYGGVVLMAAGFDLGVSARALQIPCSDRCFSFSEEWAVHFVSLAKTDNAYRVSNMPIWLAHSLEICRFAGFCKLD</sequence>
<proteinExistence type="predicted"/>
<reference evidence="1 2" key="1">
    <citation type="submission" date="2018-03" db="EMBL/GenBank/DDBJ databases">
        <title>Draft genome sequence of the plant growth promoting rhizobacterium Pseudomonas protegens strain BNJ-SS-45 isolated from wheat (Triticum aestivum) rhizosphere.</title>
        <authorList>
            <person name="Bajpai A."/>
            <person name="Shende K."/>
            <person name="Meena N."/>
            <person name="Upadhyayula S.R."/>
            <person name="Suravajhala P."/>
            <person name="Medicherla K.M."/>
            <person name="Johri B.N."/>
        </authorList>
    </citation>
    <scope>NUCLEOTIDE SEQUENCE [LARGE SCALE GENOMIC DNA]</scope>
    <source>
        <strain evidence="1 2">BNJ-SS-45</strain>
    </source>
</reference>
<gene>
    <name evidence="1" type="ORF">C5U62_20225</name>
</gene>
<dbReference type="AlphaFoldDB" id="A0A2T6GJE0"/>
<organism evidence="1 2">
    <name type="scientific">Pseudomonas protegens</name>
    <dbReference type="NCBI Taxonomy" id="380021"/>
    <lineage>
        <taxon>Bacteria</taxon>
        <taxon>Pseudomonadati</taxon>
        <taxon>Pseudomonadota</taxon>
        <taxon>Gammaproteobacteria</taxon>
        <taxon>Pseudomonadales</taxon>
        <taxon>Pseudomonadaceae</taxon>
        <taxon>Pseudomonas</taxon>
    </lineage>
</organism>
<dbReference type="Proteomes" id="UP000244178">
    <property type="component" value="Unassembled WGS sequence"/>
</dbReference>
<evidence type="ECO:0000313" key="1">
    <source>
        <dbReference type="EMBL" id="PUA44286.1"/>
    </source>
</evidence>
<name>A0A2T6GJE0_9PSED</name>
<comment type="caution">
    <text evidence="1">The sequence shown here is derived from an EMBL/GenBank/DDBJ whole genome shotgun (WGS) entry which is preliminary data.</text>
</comment>